<dbReference type="SUPFAM" id="SSF159283">
    <property type="entry name" value="Guanosine diphospho-D-mannose pyrophosphorylase/mannose-6-phosphate isomerase linker domain"/>
    <property type="match status" value="1"/>
</dbReference>
<accession>A0A7X2ZFI6</accession>
<protein>
    <recommendedName>
        <fullName evidence="2">mannose-1-phosphate guanylyltransferase</fullName>
        <ecNumber evidence="2">2.7.7.13</ecNumber>
    </recommendedName>
</protein>
<evidence type="ECO:0000256" key="7">
    <source>
        <dbReference type="ARBA" id="ARBA00047343"/>
    </source>
</evidence>
<evidence type="ECO:0000256" key="6">
    <source>
        <dbReference type="ARBA" id="ARBA00023134"/>
    </source>
</evidence>
<dbReference type="GO" id="GO:0005525">
    <property type="term" value="F:GTP binding"/>
    <property type="evidence" value="ECO:0007669"/>
    <property type="project" value="UniProtKB-KW"/>
</dbReference>
<evidence type="ECO:0000256" key="1">
    <source>
        <dbReference type="ARBA" id="ARBA00006115"/>
    </source>
</evidence>
<gene>
    <name evidence="10" type="ORF">GNP93_25405</name>
</gene>
<evidence type="ECO:0000256" key="3">
    <source>
        <dbReference type="ARBA" id="ARBA00022679"/>
    </source>
</evidence>
<dbReference type="GO" id="GO:0004475">
    <property type="term" value="F:mannose-1-phosphate guanylyltransferase (GTP) activity"/>
    <property type="evidence" value="ECO:0007669"/>
    <property type="project" value="UniProtKB-EC"/>
</dbReference>
<dbReference type="Gene3D" id="3.90.550.10">
    <property type="entry name" value="Spore Coat Polysaccharide Biosynthesis Protein SpsA, Chain A"/>
    <property type="match status" value="1"/>
</dbReference>
<evidence type="ECO:0000259" key="9">
    <source>
        <dbReference type="Pfam" id="PF22640"/>
    </source>
</evidence>
<dbReference type="InterPro" id="IPR054566">
    <property type="entry name" value="ManC/GMP-like_b-helix"/>
</dbReference>
<dbReference type="InterPro" id="IPR029044">
    <property type="entry name" value="Nucleotide-diphossugar_trans"/>
</dbReference>
<dbReference type="PANTHER" id="PTHR46390">
    <property type="entry name" value="MANNOSE-1-PHOSPHATE GUANYLYLTRANSFERASE"/>
    <property type="match status" value="1"/>
</dbReference>
<keyword evidence="3 10" id="KW-0808">Transferase</keyword>
<name>A0A7X2ZFI6_9BACL</name>
<keyword evidence="5" id="KW-0547">Nucleotide-binding</keyword>
<evidence type="ECO:0000256" key="5">
    <source>
        <dbReference type="ARBA" id="ARBA00022741"/>
    </source>
</evidence>
<feature type="domain" description="MannoseP isomerase/GMP-like beta-helix" evidence="9">
    <location>
        <begin position="294"/>
        <end position="346"/>
    </location>
</feature>
<sequence>MNRFAVIMAGGGGTRFWPLSRQNKPKQLLNLSGNDIMINDTILRYENVISIENTIIVTNKSQVSLLEDILLEQITRDNILKEPVGKNTAACILYAALYLHKKYDDCVMVVLPSDHYITNEESYRAVLEKACQLAEKTDNLVTIGIKPSFPSTGYGYINFNKNKLQNEAFEVNEFVEKPSFEKAKQYLSSGDYLWNSGMFLWRTSKIIECFQRYLPRLYKNMMHAYEDIGTDREQEAIAEVYPQLQNISIDYGILERSDDVIVIPGDFGWNDVGSWDALGGIFSPDDEGNIVKAKHIGVGTKNSIIFGNGRLIATIGIDNLIIAETGDAILVCPKDKAQDVKIIVDILKEKGMSDYV</sequence>
<evidence type="ECO:0000256" key="2">
    <source>
        <dbReference type="ARBA" id="ARBA00012387"/>
    </source>
</evidence>
<dbReference type="Proteomes" id="UP000450917">
    <property type="component" value="Unassembled WGS sequence"/>
</dbReference>
<evidence type="ECO:0000256" key="4">
    <source>
        <dbReference type="ARBA" id="ARBA00022695"/>
    </source>
</evidence>
<evidence type="ECO:0000313" key="11">
    <source>
        <dbReference type="Proteomes" id="UP000450917"/>
    </source>
</evidence>
<dbReference type="Pfam" id="PF00483">
    <property type="entry name" value="NTP_transferase"/>
    <property type="match status" value="1"/>
</dbReference>
<dbReference type="SUPFAM" id="SSF53448">
    <property type="entry name" value="Nucleotide-diphospho-sugar transferases"/>
    <property type="match status" value="1"/>
</dbReference>
<comment type="caution">
    <text evidence="10">The sequence shown here is derived from an EMBL/GenBank/DDBJ whole genome shotgun (WGS) entry which is preliminary data.</text>
</comment>
<keyword evidence="4" id="KW-0548">Nucleotidyltransferase</keyword>
<dbReference type="EC" id="2.7.7.13" evidence="2"/>
<comment type="similarity">
    <text evidence="1">Belongs to the mannose-6-phosphate isomerase type 2 family.</text>
</comment>
<dbReference type="PANTHER" id="PTHR46390:SF1">
    <property type="entry name" value="MANNOSE-1-PHOSPHATE GUANYLYLTRANSFERASE"/>
    <property type="match status" value="1"/>
</dbReference>
<dbReference type="RefSeq" id="WP_155615788.1">
    <property type="nucleotide sequence ID" value="NZ_WNZX01000037.1"/>
</dbReference>
<dbReference type="GO" id="GO:0009298">
    <property type="term" value="P:GDP-mannose biosynthetic process"/>
    <property type="evidence" value="ECO:0007669"/>
    <property type="project" value="TreeGrafter"/>
</dbReference>
<comment type="catalytic activity">
    <reaction evidence="7">
        <text>alpha-D-mannose 1-phosphate + GTP + H(+) = GDP-alpha-D-mannose + diphosphate</text>
        <dbReference type="Rhea" id="RHEA:15229"/>
        <dbReference type="ChEBI" id="CHEBI:15378"/>
        <dbReference type="ChEBI" id="CHEBI:33019"/>
        <dbReference type="ChEBI" id="CHEBI:37565"/>
        <dbReference type="ChEBI" id="CHEBI:57527"/>
        <dbReference type="ChEBI" id="CHEBI:58409"/>
        <dbReference type="EC" id="2.7.7.13"/>
    </reaction>
</comment>
<organism evidence="10 11">
    <name type="scientific">Paenibacillus validus</name>
    <dbReference type="NCBI Taxonomy" id="44253"/>
    <lineage>
        <taxon>Bacteria</taxon>
        <taxon>Bacillati</taxon>
        <taxon>Bacillota</taxon>
        <taxon>Bacilli</taxon>
        <taxon>Bacillales</taxon>
        <taxon>Paenibacillaceae</taxon>
        <taxon>Paenibacillus</taxon>
    </lineage>
</organism>
<dbReference type="CDD" id="cd02509">
    <property type="entry name" value="GDP-M1P_Guanylyltransferase"/>
    <property type="match status" value="1"/>
</dbReference>
<evidence type="ECO:0000259" key="8">
    <source>
        <dbReference type="Pfam" id="PF00483"/>
    </source>
</evidence>
<reference evidence="10 11" key="1">
    <citation type="submission" date="2019-11" db="EMBL/GenBank/DDBJ databases">
        <title>Draft genome sequences of five Paenibacillus species of dairy origin.</title>
        <authorList>
            <person name="Olajide A.M."/>
            <person name="Chen S."/>
            <person name="Lapointe G."/>
        </authorList>
    </citation>
    <scope>NUCLEOTIDE SEQUENCE [LARGE SCALE GENOMIC DNA]</scope>
    <source>
        <strain evidence="10 11">2CS3</strain>
    </source>
</reference>
<keyword evidence="6" id="KW-0342">GTP-binding</keyword>
<dbReference type="FunFam" id="3.90.550.10:FF:000046">
    <property type="entry name" value="Mannose-1-phosphate guanylyltransferase (GDP)"/>
    <property type="match status" value="1"/>
</dbReference>
<dbReference type="AlphaFoldDB" id="A0A7X2ZFI6"/>
<dbReference type="Pfam" id="PF22640">
    <property type="entry name" value="ManC_GMP_beta-helix"/>
    <property type="match status" value="1"/>
</dbReference>
<proteinExistence type="inferred from homology"/>
<keyword evidence="11" id="KW-1185">Reference proteome</keyword>
<evidence type="ECO:0000313" key="10">
    <source>
        <dbReference type="EMBL" id="MUG73941.1"/>
    </source>
</evidence>
<dbReference type="InterPro" id="IPR049577">
    <property type="entry name" value="GMPP_N"/>
</dbReference>
<feature type="domain" description="Nucleotidyl transferase" evidence="8">
    <location>
        <begin position="5"/>
        <end position="278"/>
    </location>
</feature>
<dbReference type="InterPro" id="IPR005835">
    <property type="entry name" value="NTP_transferase_dom"/>
</dbReference>
<dbReference type="InterPro" id="IPR051161">
    <property type="entry name" value="Mannose-6P_isomerase_type2"/>
</dbReference>
<dbReference type="EMBL" id="WNZX01000037">
    <property type="protein sequence ID" value="MUG73941.1"/>
    <property type="molecule type" value="Genomic_DNA"/>
</dbReference>